<evidence type="ECO:0000313" key="9">
    <source>
        <dbReference type="EMBL" id="RDU48665.1"/>
    </source>
</evidence>
<dbReference type="EMBL" id="QREV01000032">
    <property type="protein sequence ID" value="RDU48665.1"/>
    <property type="molecule type" value="Genomic_DNA"/>
</dbReference>
<dbReference type="InterPro" id="IPR036188">
    <property type="entry name" value="FAD/NAD-bd_sf"/>
</dbReference>
<protein>
    <submittedName>
        <fullName evidence="9">FAD-dependent oxidoreductase</fullName>
    </submittedName>
</protein>
<keyword evidence="2" id="KW-0479">Metal-binding</keyword>
<evidence type="ECO:0000313" key="10">
    <source>
        <dbReference type="Proteomes" id="UP000256321"/>
    </source>
</evidence>
<evidence type="ECO:0000256" key="4">
    <source>
        <dbReference type="ARBA" id="ARBA00023004"/>
    </source>
</evidence>
<name>A0A3D8HCF2_9BACT</name>
<evidence type="ECO:0000256" key="2">
    <source>
        <dbReference type="ARBA" id="ARBA00022723"/>
    </source>
</evidence>
<feature type="signal peptide" evidence="7">
    <location>
        <begin position="1"/>
        <end position="20"/>
    </location>
</feature>
<dbReference type="GO" id="GO:0016491">
    <property type="term" value="F:oxidoreductase activity"/>
    <property type="evidence" value="ECO:0007669"/>
    <property type="project" value="UniProtKB-KW"/>
</dbReference>
<evidence type="ECO:0000256" key="7">
    <source>
        <dbReference type="SAM" id="SignalP"/>
    </source>
</evidence>
<keyword evidence="7" id="KW-0732">Signal</keyword>
<accession>A0A3D8HCF2</accession>
<reference evidence="9 10" key="1">
    <citation type="submission" date="2018-07" db="EMBL/GenBank/DDBJ databases">
        <title>Parabacteroides acidifaciens nov. sp., isolated from human feces.</title>
        <authorList>
            <person name="Wang Y.J."/>
        </authorList>
    </citation>
    <scope>NUCLEOTIDE SEQUENCE [LARGE SCALE GENOMIC DNA]</scope>
    <source>
        <strain evidence="9 10">426-9</strain>
    </source>
</reference>
<dbReference type="Gene3D" id="3.50.50.60">
    <property type="entry name" value="FAD/NAD(P)-binding domain"/>
    <property type="match status" value="1"/>
</dbReference>
<dbReference type="GO" id="GO:0051539">
    <property type="term" value="F:4 iron, 4 sulfur cluster binding"/>
    <property type="evidence" value="ECO:0007669"/>
    <property type="project" value="UniProtKB-KW"/>
</dbReference>
<keyword evidence="5" id="KW-0411">Iron-sulfur</keyword>
<reference evidence="8 11" key="2">
    <citation type="submission" date="2020-08" db="EMBL/GenBank/DDBJ databases">
        <title>Genome public.</title>
        <authorList>
            <person name="Liu C."/>
            <person name="Sun Q."/>
        </authorList>
    </citation>
    <scope>NUCLEOTIDE SEQUENCE [LARGE SCALE GENOMIC DNA]</scope>
    <source>
        <strain evidence="8 11">426_9</strain>
    </source>
</reference>
<sequence>MKTRVIFTLLLLISLGHIRAADLFVEAESFSNKGGWVVDQQFMDLMGSPYLLAHGMGVPVDDAYTEVTFPEKGEYYVYVRTYNWTSPWKKGEGPGKFSLSVGGKKMTSPLGAEGSAWIWQIAGKVSVKNLKTVIKLHDLTGFDGRCDAIYFTTEEGKVPPSDIKGLEAFRRTALGLPDEAPVAGQYDLVVVGGGIAGISAAVSAARLGCKVALINDRPVLGGNNSSEIRVHLGGRIEAGPYKELGNLQKEFGPTRGGNAQPGDYYEDDKKSELVANEKNITLFSNYRAIGVQMDGQKIRSVIAKHIETGKEQSFEAPLFSDCTGDGTIGYLAGADYRMGREARDEFGESTAPEKADKMTMGASVQWYSVDDKKPSPFPTFSYGVEFNDKNSEKVMMGEWTWETGMNYDQIRDFERIRDYGLLVVYSNWSYLKNGMKENSQYRNRKLGWVAYVSGKRESRRLMGDYILKEDDIRKHVVHEDGTAASTWTIDLHYPDPANTANFPDKEFKSIAKHIEIYPYPIPYRCLYSRNVDNLFMAGRNISVTHVALGTVRVMRTTGMMGEVVGMAASLCKKYHVTPRGVYRSYLNDLKGLMKEGVGKKGLPNNQQYNEGGTLKNKPVVK</sequence>
<evidence type="ECO:0000313" key="11">
    <source>
        <dbReference type="Proteomes" id="UP000629596"/>
    </source>
</evidence>
<evidence type="ECO:0000256" key="6">
    <source>
        <dbReference type="SAM" id="MobiDB-lite"/>
    </source>
</evidence>
<dbReference type="AlphaFoldDB" id="A0A3D8HCF2"/>
<dbReference type="GO" id="GO:0046872">
    <property type="term" value="F:metal ion binding"/>
    <property type="evidence" value="ECO:0007669"/>
    <property type="project" value="UniProtKB-KW"/>
</dbReference>
<dbReference type="PANTHER" id="PTHR43498">
    <property type="entry name" value="FERREDOXIN:COB-COM HETERODISULFIDE REDUCTASE SUBUNIT A"/>
    <property type="match status" value="1"/>
</dbReference>
<dbReference type="Pfam" id="PF12831">
    <property type="entry name" value="FAD_oxidored"/>
    <property type="match status" value="1"/>
</dbReference>
<dbReference type="InterPro" id="IPR039650">
    <property type="entry name" value="HdrA-like"/>
</dbReference>
<keyword evidence="4" id="KW-0408">Iron</keyword>
<dbReference type="Proteomes" id="UP000256321">
    <property type="component" value="Unassembled WGS sequence"/>
</dbReference>
<feature type="chain" id="PRO_5017616345" evidence="7">
    <location>
        <begin position="21"/>
        <end position="621"/>
    </location>
</feature>
<organism evidence="9 10">
    <name type="scientific">Parabacteroides acidifaciens</name>
    <dbReference type="NCBI Taxonomy" id="2290935"/>
    <lineage>
        <taxon>Bacteria</taxon>
        <taxon>Pseudomonadati</taxon>
        <taxon>Bacteroidota</taxon>
        <taxon>Bacteroidia</taxon>
        <taxon>Bacteroidales</taxon>
        <taxon>Tannerellaceae</taxon>
        <taxon>Parabacteroides</taxon>
    </lineage>
</organism>
<keyword evidence="3" id="KW-0560">Oxidoreductase</keyword>
<comment type="caution">
    <text evidence="9">The sequence shown here is derived from an EMBL/GenBank/DDBJ whole genome shotgun (WGS) entry which is preliminary data.</text>
</comment>
<evidence type="ECO:0000313" key="8">
    <source>
        <dbReference type="EMBL" id="MBC8602595.1"/>
    </source>
</evidence>
<evidence type="ECO:0000256" key="5">
    <source>
        <dbReference type="ARBA" id="ARBA00023014"/>
    </source>
</evidence>
<keyword evidence="1" id="KW-0004">4Fe-4S</keyword>
<keyword evidence="11" id="KW-1185">Reference proteome</keyword>
<evidence type="ECO:0000256" key="3">
    <source>
        <dbReference type="ARBA" id="ARBA00023002"/>
    </source>
</evidence>
<evidence type="ECO:0000256" key="1">
    <source>
        <dbReference type="ARBA" id="ARBA00022485"/>
    </source>
</evidence>
<dbReference type="RefSeq" id="WP_115500087.1">
    <property type="nucleotide sequence ID" value="NZ_JACRTI010000032.1"/>
</dbReference>
<gene>
    <name evidence="9" type="ORF">DWU89_13160</name>
    <name evidence="8" type="ORF">H8784_12825</name>
</gene>
<dbReference type="PANTHER" id="PTHR43498:SF1">
    <property type="entry name" value="COB--COM HETERODISULFIDE REDUCTASE IRON-SULFUR SUBUNIT A"/>
    <property type="match status" value="1"/>
</dbReference>
<dbReference type="EMBL" id="JACRTI010000032">
    <property type="protein sequence ID" value="MBC8602595.1"/>
    <property type="molecule type" value="Genomic_DNA"/>
</dbReference>
<dbReference type="Proteomes" id="UP000629596">
    <property type="component" value="Unassembled WGS sequence"/>
</dbReference>
<feature type="region of interest" description="Disordered" evidence="6">
    <location>
        <begin position="598"/>
        <end position="621"/>
    </location>
</feature>
<proteinExistence type="predicted"/>
<dbReference type="SUPFAM" id="SSF51905">
    <property type="entry name" value="FAD/NAD(P)-binding domain"/>
    <property type="match status" value="1"/>
</dbReference>